<comment type="subcellular location">
    <subcellularLocation>
        <location evidence="1">Nucleus</location>
    </subcellularLocation>
</comment>
<dbReference type="GO" id="GO:0003712">
    <property type="term" value="F:transcription coregulator activity"/>
    <property type="evidence" value="ECO:0007669"/>
    <property type="project" value="TreeGrafter"/>
</dbReference>
<dbReference type="Gene3D" id="2.60.120.650">
    <property type="entry name" value="Cupin"/>
    <property type="match status" value="1"/>
</dbReference>
<comment type="similarity">
    <text evidence="2">Belongs to the JARID1 histone demethylase family.</text>
</comment>
<evidence type="ECO:0000313" key="11">
    <source>
        <dbReference type="Proteomes" id="UP000594263"/>
    </source>
</evidence>
<dbReference type="InterPro" id="IPR003347">
    <property type="entry name" value="JmjC_dom"/>
</dbReference>
<evidence type="ECO:0000256" key="1">
    <source>
        <dbReference type="ARBA" id="ARBA00004123"/>
    </source>
</evidence>
<dbReference type="PANTHER" id="PTHR12549">
    <property type="entry name" value="JMJC DOMAIN-CONTAINING HISTONE DEMETHYLATION PROTEIN"/>
    <property type="match status" value="1"/>
</dbReference>
<keyword evidence="4" id="KW-0805">Transcription regulation</keyword>
<dbReference type="PROSITE" id="PS50089">
    <property type="entry name" value="ZF_RING_2"/>
    <property type="match status" value="1"/>
</dbReference>
<dbReference type="GO" id="GO:0000118">
    <property type="term" value="C:histone deacetylase complex"/>
    <property type="evidence" value="ECO:0007669"/>
    <property type="project" value="TreeGrafter"/>
</dbReference>
<evidence type="ECO:0000256" key="6">
    <source>
        <dbReference type="ARBA" id="ARBA00023242"/>
    </source>
</evidence>
<dbReference type="Pfam" id="PF16719">
    <property type="entry name" value="SAWADEE"/>
    <property type="match status" value="1"/>
</dbReference>
<evidence type="ECO:0000256" key="4">
    <source>
        <dbReference type="ARBA" id="ARBA00023015"/>
    </source>
</evidence>
<dbReference type="EnsemblPlants" id="Kaladp0035s0014.1.v1.1">
    <property type="protein sequence ID" value="Kaladp0035s0014.1.v1.1"/>
    <property type="gene ID" value="Kaladp0035s0014.v1.1"/>
</dbReference>
<dbReference type="Gene3D" id="2.30.30.140">
    <property type="match status" value="1"/>
</dbReference>
<feature type="compositionally biased region" description="Polar residues" evidence="8">
    <location>
        <begin position="41"/>
        <end position="55"/>
    </location>
</feature>
<keyword evidence="3" id="KW-0479">Metal-binding</keyword>
<dbReference type="InterPro" id="IPR032001">
    <property type="entry name" value="SAWADEE_dom"/>
</dbReference>
<dbReference type="Pfam" id="PF10497">
    <property type="entry name" value="zf-4CXXC_R1"/>
    <property type="match status" value="1"/>
</dbReference>
<dbReference type="InterPro" id="IPR045109">
    <property type="entry name" value="LSDs-like"/>
</dbReference>
<dbReference type="GO" id="GO:0008270">
    <property type="term" value="F:zinc ion binding"/>
    <property type="evidence" value="ECO:0007669"/>
    <property type="project" value="UniProtKB-KW"/>
</dbReference>
<sequence>MGEIDVETKDGGDDVGFPPNTRVTQKLPNFDNHGASWGENAGSSRQGQGRTNQPNSYQIDFAPNDAGNTNAEVDSNDFGYDSRSVIVFCAAGSVEAPGNESSLVKISGARRGRPKGSKNKKKAVVEKKIQCTTDKVTDQRTRINELGLQKRSRGRPKGSKNKKKIVHTDHGQGLICNVDRSVLENRGGNEFGKTKAGRGRPKGSKKNVAEISKGYLVDGFQSIGSISNLVEVKVDVAGSCTFHEVLRPVNLQDDTKGSVTCWGVFPGQIGEQENGMLAKINALGGANCDLDFSSLHEVELQTLDSDANRKGGGFPCIHFKIRDCKGIKSVIGDKGHNKDILGNTTILGAEGSSQEVHDGEDDAGNTGMIAHFNHDGNNIGGLQKLKNGMVSLVSDNNKRWSGGIVVCNEITNDVKKCGFPFGWIEEMPVSLDLITKSEIDGLSTRSSCKPESFNNGLPWSQIAEVSPFDGSEHGIINKGWSGGIFDCSNSSLSVRNHSQPFDLSKKTPFFCDERTESHVGPTVSKTIQKRGRGRPRKSVHLFSAGASASTEIRCNNQERKNLMCHQCMRNKRSVVVCLNCKKKRYCFICLAKWYPGKRREDIELACPFCSGNCNCRKCLKDNLVMSTMQLEADGNIKLQKLLYLLHKTLPLLKHIQEEQRSELMVEAGIRGVNLSEEDIMKAVLENDDRVYCNNCSTSIVNFHRSCPHPDCSYDICLTCCRELRRGSRRSSIVDESSYQLIVDRQHDQVITSNGHINEEAKSCGWESRAMSSNEHPGTMGFDFPELRPTKEGQIPCPPVSRGGCGTQFLELRRTFSSDWVRKLIKEAEELTTNYCQKDFNFSERCSCCVFNDSTGNIGRNCEVRQASSRVNGHDNYLYCPDASTVGSVELDHFQTHWMRGEPAVVRNSLENASGLSWEPMVMWRAFRGAEKILKEEAQHVKAIDCWDWCQVEITNFQFFKGYMEGRSHKNGWPEMLKLKDWPPSNSFEKCLPRHDAEYIAMLPLSDYTNPKSGLLNLATKLPAQLRPDLGPKTYIAYGYPEELGLGDSVTKLHCDISDAVNVLMHTTKVDLPPWQHSNIKRLRQKLLTEKNMPIEETRFCEASSELMRKQRRKRKKSSYKNHWEPSINPGLIAESASDTIFSKDRISITTSAQSQDLMIGYTLEIHDEGNAFVAPHTSPSDCSWLTSSPSTPSSTSCTAGFTPRPSSRRLTTWHMQQPRRPKTITAFFAASLPLSEVLVRFVGLTREKDEWIKVSKHVRHRSLPCEASECVAVLPGDLILCFQEAPEQALYFDAHVLDAQRMKHDSRGCRCRFLVRYDHDQIDESSACSVPVVNNSLAESIEPEEGVEWRFCTGDIKLSHSFIMANLSQDDRLEIVRNYIQNNNVPLMIATRLAGVSLEPGSQMCCAREGIQWRYFSCRILQICSASLSNN</sequence>
<dbReference type="GO" id="GO:0031490">
    <property type="term" value="F:chromatin DNA binding"/>
    <property type="evidence" value="ECO:0007669"/>
    <property type="project" value="TreeGrafter"/>
</dbReference>
<dbReference type="InterPro" id="IPR017956">
    <property type="entry name" value="AT_hook_DNA-bd_motif"/>
</dbReference>
<evidence type="ECO:0000259" key="9">
    <source>
        <dbReference type="PROSITE" id="PS50089"/>
    </source>
</evidence>
<feature type="compositionally biased region" description="Basic residues" evidence="8">
    <location>
        <begin position="150"/>
        <end position="165"/>
    </location>
</feature>
<dbReference type="SMART" id="SM00384">
    <property type="entry name" value="AT_hook"/>
    <property type="match status" value="4"/>
</dbReference>
<dbReference type="GO" id="GO:0032454">
    <property type="term" value="F:histone H3K9 demethylase activity"/>
    <property type="evidence" value="ECO:0007669"/>
    <property type="project" value="InterPro"/>
</dbReference>
<dbReference type="SMART" id="SM00558">
    <property type="entry name" value="JmjC"/>
    <property type="match status" value="1"/>
</dbReference>
<accession>A0A7N0TFA8</accession>
<protein>
    <recommendedName>
        <fullName evidence="9">RING-type domain-containing protein</fullName>
    </recommendedName>
</protein>
<name>A0A7N0TFA8_KALFE</name>
<dbReference type="GO" id="GO:0000785">
    <property type="term" value="C:chromatin"/>
    <property type="evidence" value="ECO:0007669"/>
    <property type="project" value="TreeGrafter"/>
</dbReference>
<feature type="domain" description="RING-type" evidence="9">
    <location>
        <begin position="564"/>
        <end position="610"/>
    </location>
</feature>
<keyword evidence="5" id="KW-0804">Transcription</keyword>
<dbReference type="SUPFAM" id="SSF51197">
    <property type="entry name" value="Clavaminate synthase-like"/>
    <property type="match status" value="1"/>
</dbReference>
<evidence type="ECO:0000256" key="2">
    <source>
        <dbReference type="ARBA" id="ARBA00006801"/>
    </source>
</evidence>
<keyword evidence="7" id="KW-0862">Zinc</keyword>
<organism evidence="10 11">
    <name type="scientific">Kalanchoe fedtschenkoi</name>
    <name type="common">Lavender scallops</name>
    <name type="synonym">South American air plant</name>
    <dbReference type="NCBI Taxonomy" id="63787"/>
    <lineage>
        <taxon>Eukaryota</taxon>
        <taxon>Viridiplantae</taxon>
        <taxon>Streptophyta</taxon>
        <taxon>Embryophyta</taxon>
        <taxon>Tracheophyta</taxon>
        <taxon>Spermatophyta</taxon>
        <taxon>Magnoliopsida</taxon>
        <taxon>eudicotyledons</taxon>
        <taxon>Gunneridae</taxon>
        <taxon>Pentapetalae</taxon>
        <taxon>Saxifragales</taxon>
        <taxon>Crassulaceae</taxon>
        <taxon>Kalanchoe</taxon>
    </lineage>
</organism>
<dbReference type="GO" id="GO:0006357">
    <property type="term" value="P:regulation of transcription by RNA polymerase II"/>
    <property type="evidence" value="ECO:0007669"/>
    <property type="project" value="TreeGrafter"/>
</dbReference>
<keyword evidence="7" id="KW-0863">Zinc-finger</keyword>
<dbReference type="InterPro" id="IPR018866">
    <property type="entry name" value="Znf-4CXXC_R1"/>
</dbReference>
<feature type="compositionally biased region" description="Basic and acidic residues" evidence="8">
    <location>
        <begin position="1"/>
        <end position="12"/>
    </location>
</feature>
<evidence type="ECO:0000256" key="5">
    <source>
        <dbReference type="ARBA" id="ARBA00023163"/>
    </source>
</evidence>
<feature type="region of interest" description="Disordered" evidence="8">
    <location>
        <begin position="1"/>
        <end position="55"/>
    </location>
</feature>
<dbReference type="Gramene" id="Kaladp0035s0014.1.v1.1">
    <property type="protein sequence ID" value="Kaladp0035s0014.1.v1.1"/>
    <property type="gene ID" value="Kaladp0035s0014.v1.1"/>
</dbReference>
<evidence type="ECO:0000313" key="10">
    <source>
        <dbReference type="EnsemblPlants" id="Kaladp0035s0014.1.v1.1"/>
    </source>
</evidence>
<feature type="region of interest" description="Disordered" evidence="8">
    <location>
        <begin position="142"/>
        <end position="166"/>
    </location>
</feature>
<evidence type="ECO:0000256" key="8">
    <source>
        <dbReference type="SAM" id="MobiDB-lite"/>
    </source>
</evidence>
<proteinExistence type="inferred from homology"/>
<evidence type="ECO:0000256" key="7">
    <source>
        <dbReference type="PROSITE-ProRule" id="PRU00175"/>
    </source>
</evidence>
<dbReference type="Gene3D" id="2.40.50.40">
    <property type="match status" value="1"/>
</dbReference>
<reference evidence="10" key="1">
    <citation type="submission" date="2021-01" db="UniProtKB">
        <authorList>
            <consortium name="EnsemblPlants"/>
        </authorList>
    </citation>
    <scope>IDENTIFICATION</scope>
</reference>
<dbReference type="Proteomes" id="UP000594263">
    <property type="component" value="Unplaced"/>
</dbReference>
<keyword evidence="6" id="KW-0539">Nucleus</keyword>
<dbReference type="InterPro" id="IPR001841">
    <property type="entry name" value="Znf_RING"/>
</dbReference>
<dbReference type="PANTHER" id="PTHR12549:SF38">
    <property type="entry name" value="JMJC DOMAIN-CONTAINING HISTONE DEMETHYLASE 2, ISOFORM A"/>
    <property type="match status" value="1"/>
</dbReference>
<keyword evidence="11" id="KW-1185">Reference proteome</keyword>
<evidence type="ECO:0000256" key="3">
    <source>
        <dbReference type="ARBA" id="ARBA00022723"/>
    </source>
</evidence>